<evidence type="ECO:0000256" key="10">
    <source>
        <dbReference type="ARBA" id="ARBA00022705"/>
    </source>
</evidence>
<dbReference type="Pfam" id="PF00910">
    <property type="entry name" value="RNA_helicase"/>
    <property type="match status" value="1"/>
</dbReference>
<evidence type="ECO:0000259" key="25">
    <source>
        <dbReference type="PROSITE" id="PS52020"/>
    </source>
</evidence>
<dbReference type="GO" id="GO:0046872">
    <property type="term" value="F:metal ion binding"/>
    <property type="evidence" value="ECO:0007669"/>
    <property type="project" value="UniProtKB-KW"/>
</dbReference>
<dbReference type="GO" id="GO:0004519">
    <property type="term" value="F:endonuclease activity"/>
    <property type="evidence" value="ECO:0007669"/>
    <property type="project" value="UniProtKB-KW"/>
</dbReference>
<keyword evidence="13" id="KW-0547">Nucleotide-binding</keyword>
<evidence type="ECO:0000256" key="22">
    <source>
        <dbReference type="ARBA" id="ARBA00032243"/>
    </source>
</evidence>
<evidence type="ECO:0000256" key="12">
    <source>
        <dbReference type="ARBA" id="ARBA00022723"/>
    </source>
</evidence>
<keyword evidence="9" id="KW-0548">Nucleotidyltransferase</keyword>
<dbReference type="PROSITE" id="PS52020">
    <property type="entry name" value="CRESS_DNA_REP"/>
    <property type="match status" value="1"/>
</dbReference>
<organism evidence="26 27">
    <name type="scientific">Pseudorasbora circovirus 1</name>
    <dbReference type="NCBI Taxonomy" id="2778990"/>
    <lineage>
        <taxon>Viruses</taxon>
        <taxon>Monodnaviria</taxon>
        <taxon>Shotokuvirae</taxon>
        <taxon>Cressdnaviricota</taxon>
        <taxon>Arfiviricetes</taxon>
        <taxon>Cirlivirales</taxon>
        <taxon>Circoviridae</taxon>
        <taxon>Circovirus</taxon>
        <taxon>Circovirus razbora</taxon>
    </lineage>
</organism>
<dbReference type="GO" id="GO:0003677">
    <property type="term" value="F:DNA binding"/>
    <property type="evidence" value="ECO:0007669"/>
    <property type="project" value="UniProtKB-KW"/>
</dbReference>
<keyword evidence="17" id="KW-0067">ATP-binding</keyword>
<feature type="domain" description="CRESS-DNA virus Rep endonuclease" evidence="25">
    <location>
        <begin position="23"/>
        <end position="122"/>
    </location>
</feature>
<evidence type="ECO:0000256" key="5">
    <source>
        <dbReference type="ARBA" id="ARBA00011448"/>
    </source>
</evidence>
<comment type="similarity">
    <text evidence="4">Belongs to the nanoviruses/circoviruses replication-associated protein family.</text>
</comment>
<sequence length="318" mass="36891">MSSDKNKKRGPKGPSPNKKPKRDNPVKRWCFTLNNYGDEDLQNISKVITPEMCEFAVVGQEVGEQGTPHLQGFVNLKQKKRLQQMKEMVGARAHLEPAKGTDLQNDEYCTKEGKTYLRIGEPSSQGKRSDLKEAVEMLHYTNGDFRAVARADPAVFIRYGRGLRDYWLTVGSTPRNFKTEVHVLVGEPGCGKSRYCHEKYPEVTPFYKQRGEWWDGYMGQGVVIIDDFYGWMKYDEMLRICDRYPHKVPVKGSFVEFTSKTIMITSNTHVIDWYKFDGYDAVALMRRVTSYKIWYNNAFIEMNDMSREQCPIKMAYNF</sequence>
<evidence type="ECO:0000256" key="1">
    <source>
        <dbReference type="ARBA" id="ARBA00001936"/>
    </source>
</evidence>
<evidence type="ECO:0000256" key="3">
    <source>
        <dbReference type="ARBA" id="ARBA00004147"/>
    </source>
</evidence>
<keyword evidence="15" id="KW-0378">Hydrolase</keyword>
<dbReference type="GO" id="GO:0003724">
    <property type="term" value="F:RNA helicase activity"/>
    <property type="evidence" value="ECO:0007669"/>
    <property type="project" value="InterPro"/>
</dbReference>
<keyword evidence="27" id="KW-1185">Reference proteome</keyword>
<comment type="subcellular location">
    <subcellularLocation>
        <location evidence="3">Host nucleus</location>
    </subcellularLocation>
</comment>
<evidence type="ECO:0000256" key="18">
    <source>
        <dbReference type="ARBA" id="ARBA00023124"/>
    </source>
</evidence>
<dbReference type="GO" id="GO:0042025">
    <property type="term" value="C:host cell nucleus"/>
    <property type="evidence" value="ECO:0007669"/>
    <property type="project" value="UniProtKB-SubCell"/>
</dbReference>
<evidence type="ECO:0000256" key="20">
    <source>
        <dbReference type="ARBA" id="ARBA00023268"/>
    </source>
</evidence>
<dbReference type="Pfam" id="PF02407">
    <property type="entry name" value="Viral_Rep"/>
    <property type="match status" value="1"/>
</dbReference>
<evidence type="ECO:0000256" key="17">
    <source>
        <dbReference type="ARBA" id="ARBA00022840"/>
    </source>
</evidence>
<gene>
    <name evidence="26" type="primary">rep</name>
</gene>
<dbReference type="GO" id="GO:0005524">
    <property type="term" value="F:ATP binding"/>
    <property type="evidence" value="ECO:0007669"/>
    <property type="project" value="UniProtKB-KW"/>
</dbReference>
<dbReference type="GO" id="GO:0006260">
    <property type="term" value="P:DNA replication"/>
    <property type="evidence" value="ECO:0007669"/>
    <property type="project" value="UniProtKB-KW"/>
</dbReference>
<protein>
    <recommendedName>
        <fullName evidence="6">Replication-associated protein</fullName>
    </recommendedName>
    <alternativeName>
        <fullName evidence="21">ATP-dependent helicase Rep</fullName>
    </alternativeName>
    <alternativeName>
        <fullName evidence="22">RepP</fullName>
    </alternativeName>
</protein>
<dbReference type="Gene3D" id="3.40.50.300">
    <property type="entry name" value="P-loop containing nucleotide triphosphate hydrolases"/>
    <property type="match status" value="1"/>
</dbReference>
<evidence type="ECO:0000256" key="15">
    <source>
        <dbReference type="ARBA" id="ARBA00022801"/>
    </source>
</evidence>
<comment type="cofactor">
    <cofactor evidence="2">
        <name>Mg(2+)</name>
        <dbReference type="ChEBI" id="CHEBI:18420"/>
    </cofactor>
</comment>
<dbReference type="InterPro" id="IPR000605">
    <property type="entry name" value="Helicase_SF3_ssDNA/RNA_vir"/>
</dbReference>
<reference evidence="26 27" key="1">
    <citation type="submission" date="2019-12" db="EMBL/GenBank/DDBJ databases">
        <title>Novel circoviruses and other CRESS DNA viruses from lower vertebrates.</title>
        <authorList>
            <person name="Tarjan Z.L."/>
            <person name="Benko M."/>
        </authorList>
    </citation>
    <scope>NUCLEOTIDE SEQUENCE [LARGE SCALE GENOMIC DNA]</scope>
    <source>
        <strain evidence="26 27">Z368</strain>
    </source>
</reference>
<evidence type="ECO:0000256" key="8">
    <source>
        <dbReference type="ARBA" id="ARBA00022679"/>
    </source>
</evidence>
<evidence type="ECO:0000256" key="9">
    <source>
        <dbReference type="ARBA" id="ARBA00022695"/>
    </source>
</evidence>
<keyword evidence="19" id="KW-0238">DNA-binding</keyword>
<keyword evidence="18" id="KW-0190">Covalent protein-DNA linkage</keyword>
<dbReference type="GO" id="GO:0016787">
    <property type="term" value="F:hydrolase activity"/>
    <property type="evidence" value="ECO:0007669"/>
    <property type="project" value="UniProtKB-KW"/>
</dbReference>
<evidence type="ECO:0000256" key="11">
    <source>
        <dbReference type="ARBA" id="ARBA00022722"/>
    </source>
</evidence>
<evidence type="ECO:0000256" key="13">
    <source>
        <dbReference type="ARBA" id="ARBA00022741"/>
    </source>
</evidence>
<dbReference type="SUPFAM" id="SSF52540">
    <property type="entry name" value="P-loop containing nucleoside triphosphate hydrolases"/>
    <property type="match status" value="1"/>
</dbReference>
<dbReference type="InterPro" id="IPR027417">
    <property type="entry name" value="P-loop_NTPase"/>
</dbReference>
<keyword evidence="16" id="KW-0347">Helicase</keyword>
<evidence type="ECO:0000256" key="24">
    <source>
        <dbReference type="SAM" id="MobiDB-lite"/>
    </source>
</evidence>
<evidence type="ECO:0000256" key="4">
    <source>
        <dbReference type="ARBA" id="ARBA00008545"/>
    </source>
</evidence>
<evidence type="ECO:0000256" key="14">
    <source>
        <dbReference type="ARBA" id="ARBA00022759"/>
    </source>
</evidence>
<evidence type="ECO:0000256" key="16">
    <source>
        <dbReference type="ARBA" id="ARBA00022806"/>
    </source>
</evidence>
<keyword evidence="8" id="KW-0808">Transferase</keyword>
<keyword evidence="11" id="KW-0540">Nuclease</keyword>
<comment type="catalytic activity">
    <reaction evidence="23">
        <text>ATP + H2O = ADP + phosphate + H(+)</text>
        <dbReference type="Rhea" id="RHEA:13065"/>
        <dbReference type="ChEBI" id="CHEBI:15377"/>
        <dbReference type="ChEBI" id="CHEBI:15378"/>
        <dbReference type="ChEBI" id="CHEBI:30616"/>
        <dbReference type="ChEBI" id="CHEBI:43474"/>
        <dbReference type="ChEBI" id="CHEBI:456216"/>
    </reaction>
</comment>
<dbReference type="InterPro" id="IPR049912">
    <property type="entry name" value="CRESS_DNA_REP"/>
</dbReference>
<comment type="cofactor">
    <cofactor evidence="1">
        <name>Mn(2+)</name>
        <dbReference type="ChEBI" id="CHEBI:29035"/>
    </cofactor>
</comment>
<proteinExistence type="inferred from homology"/>
<accession>A0A8K0ZE94</accession>
<dbReference type="Gene3D" id="3.40.1310.20">
    <property type="match status" value="1"/>
</dbReference>
<evidence type="ECO:0000256" key="6">
    <source>
        <dbReference type="ARBA" id="ARBA00014531"/>
    </source>
</evidence>
<evidence type="ECO:0000313" key="27">
    <source>
        <dbReference type="Proteomes" id="UP001223164"/>
    </source>
</evidence>
<keyword evidence="20" id="KW-0511">Multifunctional enzyme</keyword>
<keyword evidence="7" id="KW-1048">Host nucleus</keyword>
<dbReference type="GO" id="GO:0003723">
    <property type="term" value="F:RNA binding"/>
    <property type="evidence" value="ECO:0007669"/>
    <property type="project" value="InterPro"/>
</dbReference>
<name>A0A8K0ZE94_9CIRC</name>
<dbReference type="Proteomes" id="UP001223164">
    <property type="component" value="Segment"/>
</dbReference>
<evidence type="ECO:0000256" key="2">
    <source>
        <dbReference type="ARBA" id="ARBA00001946"/>
    </source>
</evidence>
<dbReference type="GO" id="GO:0016779">
    <property type="term" value="F:nucleotidyltransferase activity"/>
    <property type="evidence" value="ECO:0007669"/>
    <property type="project" value="UniProtKB-KW"/>
</dbReference>
<keyword evidence="12" id="KW-0479">Metal-binding</keyword>
<keyword evidence="14" id="KW-0255">Endonuclease</keyword>
<feature type="compositionally biased region" description="Basic residues" evidence="24">
    <location>
        <begin position="1"/>
        <end position="11"/>
    </location>
</feature>
<evidence type="ECO:0000256" key="19">
    <source>
        <dbReference type="ARBA" id="ARBA00023125"/>
    </source>
</evidence>
<dbReference type="EMBL" id="MN837844">
    <property type="protein sequence ID" value="QOW18365.1"/>
    <property type="molecule type" value="Genomic_DNA"/>
</dbReference>
<feature type="region of interest" description="Disordered" evidence="24">
    <location>
        <begin position="1"/>
        <end position="26"/>
    </location>
</feature>
<comment type="subunit">
    <text evidence="5">Interacts with the capsid protein; this interaction relocates Rep into the nucleus.</text>
</comment>
<evidence type="ECO:0000313" key="26">
    <source>
        <dbReference type="EMBL" id="QOW18365.1"/>
    </source>
</evidence>
<evidence type="ECO:0000256" key="23">
    <source>
        <dbReference type="ARBA" id="ARBA00049360"/>
    </source>
</evidence>
<evidence type="ECO:0000256" key="7">
    <source>
        <dbReference type="ARBA" id="ARBA00022562"/>
    </source>
</evidence>
<keyword evidence="10" id="KW-0235">DNA replication</keyword>
<evidence type="ECO:0000256" key="21">
    <source>
        <dbReference type="ARBA" id="ARBA00030754"/>
    </source>
</evidence>